<evidence type="ECO:0000313" key="3">
    <source>
        <dbReference type="EMBL" id="RKS85021.1"/>
    </source>
</evidence>
<reference evidence="2 4" key="1">
    <citation type="submission" date="2018-06" db="EMBL/GenBank/DDBJ databases">
        <title>Complete Genome Sequence of the Microcystin-Degrading Bacterium Sphingosinicella microcystinivorans Strain B-9.</title>
        <authorList>
            <person name="Jin H."/>
            <person name="Nishizawa T."/>
            <person name="Guo Y."/>
            <person name="Nishizawa A."/>
            <person name="Park H."/>
            <person name="Kato H."/>
            <person name="Tsuji K."/>
            <person name="Harada K."/>
        </authorList>
    </citation>
    <scope>NUCLEOTIDE SEQUENCE [LARGE SCALE GENOMIC DNA]</scope>
    <source>
        <strain evidence="2 4">B9</strain>
    </source>
</reference>
<dbReference type="EMBL" id="AP018711">
    <property type="protein sequence ID" value="BBE33321.1"/>
    <property type="molecule type" value="Genomic_DNA"/>
</dbReference>
<evidence type="ECO:0000313" key="5">
    <source>
        <dbReference type="Proteomes" id="UP000276029"/>
    </source>
</evidence>
<feature type="signal peptide" evidence="1">
    <location>
        <begin position="1"/>
        <end position="44"/>
    </location>
</feature>
<proteinExistence type="predicted"/>
<evidence type="ECO:0000256" key="1">
    <source>
        <dbReference type="SAM" id="SignalP"/>
    </source>
</evidence>
<evidence type="ECO:0000313" key="4">
    <source>
        <dbReference type="Proteomes" id="UP000275727"/>
    </source>
</evidence>
<organism evidence="2 4">
    <name type="scientific">Sphingosinicella microcystinivorans</name>
    <dbReference type="NCBI Taxonomy" id="335406"/>
    <lineage>
        <taxon>Bacteria</taxon>
        <taxon>Pseudomonadati</taxon>
        <taxon>Pseudomonadota</taxon>
        <taxon>Alphaproteobacteria</taxon>
        <taxon>Sphingomonadales</taxon>
        <taxon>Sphingosinicellaceae</taxon>
        <taxon>Sphingosinicella</taxon>
    </lineage>
</organism>
<dbReference type="Proteomes" id="UP000276029">
    <property type="component" value="Unassembled WGS sequence"/>
</dbReference>
<reference evidence="3 5" key="2">
    <citation type="submission" date="2018-10" db="EMBL/GenBank/DDBJ databases">
        <title>Genomic Encyclopedia of Type Strains, Phase IV (KMG-IV): sequencing the most valuable type-strain genomes for metagenomic binning, comparative biology and taxonomic classification.</title>
        <authorList>
            <person name="Goeker M."/>
        </authorList>
    </citation>
    <scope>NUCLEOTIDE SEQUENCE [LARGE SCALE GENOMIC DNA]</scope>
    <source>
        <strain evidence="3 5">DSM 19791</strain>
    </source>
</reference>
<evidence type="ECO:0000313" key="2">
    <source>
        <dbReference type="EMBL" id="BBE33321.1"/>
    </source>
</evidence>
<accession>A0AAD1D3W0</accession>
<dbReference type="RefSeq" id="WP_121053578.1">
    <property type="nucleotide sequence ID" value="NZ_AP018711.1"/>
</dbReference>
<name>A0AAD1D3W0_SPHMI</name>
<dbReference type="EMBL" id="RBWX01000012">
    <property type="protein sequence ID" value="RKS85021.1"/>
    <property type="molecule type" value="Genomic_DNA"/>
</dbReference>
<keyword evidence="1" id="KW-0732">Signal</keyword>
<gene>
    <name evidence="3" type="ORF">DFR51_3621</name>
    <name evidence="2" type="ORF">SmB9_09790</name>
</gene>
<dbReference type="KEGG" id="smic:SmB9_09790"/>
<keyword evidence="5" id="KW-1185">Reference proteome</keyword>
<dbReference type="Proteomes" id="UP000275727">
    <property type="component" value="Chromosome"/>
</dbReference>
<dbReference type="AlphaFoldDB" id="A0AAD1D3W0"/>
<sequence length="303" mass="33635">MPTGDIIGAPSDKASVTGVPNAMWRRVSTAIMTCLLLCAQTVQAQWFQAPEYSRQLPTAAEAAEIAGLASAATPPRSLYLGAEDNAPLLSCIVMLQDPANGYSLILQNRCNFGLDVEGFVSGYLANGKCPSKTEGGRLSEIFHSTLMPGETDSDFAPYQNCIAQIHDLKVQPPELLFEQRLGPRISSIEEWQEDNNGNRIWWQELAFDKEASAQFPKSNLCWSNFSVDHLIGGSGFYPYKRQESGAIALLWYGVKSARIGERSVTVKSSEIERRHYRINFLPGVDRKEIAEAVNRILYRCQPR</sequence>
<feature type="chain" id="PRO_5042254692" evidence="1">
    <location>
        <begin position="45"/>
        <end position="303"/>
    </location>
</feature>
<protein>
    <submittedName>
        <fullName evidence="2">Uncharacterized protein</fullName>
    </submittedName>
</protein>